<evidence type="ECO:0000256" key="1">
    <source>
        <dbReference type="SAM" id="Phobius"/>
    </source>
</evidence>
<dbReference type="RefSeq" id="WP_085049004.1">
    <property type="nucleotide sequence ID" value="NZ_CP069770.1"/>
</dbReference>
<comment type="caution">
    <text evidence="2">The sequence shown here is derived from an EMBL/GenBank/DDBJ whole genome shotgun (WGS) entry which is preliminary data.</text>
</comment>
<dbReference type="EMBL" id="JACLAG010000004">
    <property type="protein sequence ID" value="MBC2621320.1"/>
    <property type="molecule type" value="Genomic_DNA"/>
</dbReference>
<keyword evidence="1" id="KW-0812">Transmembrane</keyword>
<keyword evidence="1" id="KW-1133">Transmembrane helix</keyword>
<accession>A0A7X1EJY6</accession>
<protein>
    <submittedName>
        <fullName evidence="2">PilN domain-containing protein</fullName>
    </submittedName>
</protein>
<dbReference type="PANTHER" id="PTHR40278:SF1">
    <property type="entry name" value="DNA UTILIZATION PROTEIN HOFN"/>
    <property type="match status" value="1"/>
</dbReference>
<dbReference type="PANTHER" id="PTHR40278">
    <property type="entry name" value="DNA UTILIZATION PROTEIN HOFN"/>
    <property type="match status" value="1"/>
</dbReference>
<evidence type="ECO:0000313" key="2">
    <source>
        <dbReference type="EMBL" id="MBC2621320.1"/>
    </source>
</evidence>
<dbReference type="Pfam" id="PF05137">
    <property type="entry name" value="PilN"/>
    <property type="match status" value="1"/>
</dbReference>
<reference evidence="2 3" key="1">
    <citation type="submission" date="2020-08" db="EMBL/GenBank/DDBJ databases">
        <title>Emergence and comparative genomics analysis of Citrobacter in Fennec fox imported from North Africa to China.</title>
        <authorList>
            <person name="Zheng B."/>
        </authorList>
    </citation>
    <scope>NUCLEOTIDE SEQUENCE [LARGE SCALE GENOMIC DNA]</scope>
    <source>
        <strain evidence="2 3">FF141</strain>
    </source>
</reference>
<keyword evidence="1" id="KW-0472">Membrane</keyword>
<proteinExistence type="predicted"/>
<evidence type="ECO:0000313" key="3">
    <source>
        <dbReference type="Proteomes" id="UP000548504"/>
    </source>
</evidence>
<dbReference type="AlphaFoldDB" id="A0A7X1EJY6"/>
<dbReference type="InterPro" id="IPR052534">
    <property type="entry name" value="Extracell_DNA_Util/SecSys_Comp"/>
</dbReference>
<gene>
    <name evidence="2" type="ORF">H7I73_16910</name>
</gene>
<dbReference type="InterPro" id="IPR007813">
    <property type="entry name" value="PilN"/>
</dbReference>
<dbReference type="Proteomes" id="UP000548504">
    <property type="component" value="Unassembled WGS sequence"/>
</dbReference>
<organism evidence="2 3">
    <name type="scientific">Citrobacter cronae</name>
    <dbReference type="NCBI Taxonomy" id="1748967"/>
    <lineage>
        <taxon>Bacteria</taxon>
        <taxon>Pseudomonadati</taxon>
        <taxon>Pseudomonadota</taxon>
        <taxon>Gammaproteobacteria</taxon>
        <taxon>Enterobacterales</taxon>
        <taxon>Enterobacteriaceae</taxon>
        <taxon>Citrobacter</taxon>
        <taxon>Citrobacter freundii complex</taxon>
    </lineage>
</organism>
<feature type="transmembrane region" description="Helical" evidence="1">
    <location>
        <begin position="21"/>
        <end position="43"/>
    </location>
</feature>
<name>A0A7X1EJY6_9ENTR</name>
<sequence length="179" mass="21087">MIATINLLPWRQTRRYTCLRFWAVFFSAALLLSIGVTLIYYSVFSVENRVELLLVEAENKRIAALMALKPRLQQRLQQWQQVQARNKQRDQTQSWQQILQQLAELLPEQVWLTKMTWQQGTLELTGNALNFAALKALETQLRQQPLFTLNRSGETQQDAQGRWQFHYRLTRSDTHDNAL</sequence>